<dbReference type="AlphaFoldDB" id="A0A8H6X9E1"/>
<name>A0A8H6X9E1_9AGAR</name>
<feature type="region of interest" description="Disordered" evidence="1">
    <location>
        <begin position="24"/>
        <end position="61"/>
    </location>
</feature>
<evidence type="ECO:0000259" key="2">
    <source>
        <dbReference type="PROSITE" id="PS00028"/>
    </source>
</evidence>
<feature type="domain" description="C2H2-type" evidence="2">
    <location>
        <begin position="14"/>
        <end position="35"/>
    </location>
</feature>
<dbReference type="InterPro" id="IPR013087">
    <property type="entry name" value="Znf_C2H2_type"/>
</dbReference>
<evidence type="ECO:0000256" key="1">
    <source>
        <dbReference type="SAM" id="MobiDB-lite"/>
    </source>
</evidence>
<accession>A0A8H6X9E1</accession>
<dbReference type="PROSITE" id="PS00028">
    <property type="entry name" value="ZINC_FINGER_C2H2_1"/>
    <property type="match status" value="1"/>
</dbReference>
<reference evidence="3" key="1">
    <citation type="submission" date="2020-05" db="EMBL/GenBank/DDBJ databases">
        <title>Mycena genomes resolve the evolution of fungal bioluminescence.</title>
        <authorList>
            <person name="Tsai I.J."/>
        </authorList>
    </citation>
    <scope>NUCLEOTIDE SEQUENCE</scope>
    <source>
        <strain evidence="3">CCC161011</strain>
    </source>
</reference>
<protein>
    <recommendedName>
        <fullName evidence="2">C2H2-type domain-containing protein</fullName>
    </recommendedName>
</protein>
<dbReference type="EMBL" id="JACAZI010000023">
    <property type="protein sequence ID" value="KAF7336391.1"/>
    <property type="molecule type" value="Genomic_DNA"/>
</dbReference>
<feature type="region of interest" description="Disordered" evidence="1">
    <location>
        <begin position="665"/>
        <end position="692"/>
    </location>
</feature>
<dbReference type="Pfam" id="PF18759">
    <property type="entry name" value="Plavaka"/>
    <property type="match status" value="1"/>
</dbReference>
<dbReference type="OrthoDB" id="3199698at2759"/>
<gene>
    <name evidence="3" type="ORF">MVEN_02187700</name>
</gene>
<proteinExistence type="predicted"/>
<keyword evidence="4" id="KW-1185">Reference proteome</keyword>
<sequence>MDLPFGGAPQSYTCRLCSMKCRSSGGLSRHYNSRHRQFTPASEGEDEHQHSTDSHPIINAQPCDAEGNYLPPYSPPPPLASLNGQAPNCWAPFESRTDFAFAHFHFVEAQSSAGEINTALDLWAAQVLKYGEDIPWKNATQLYETIDSIQHGDAPWKVHKIRYQGPRPAGTPPKWMTETYELCSRDIRTVLHNQLATADFKDQFNYIPYRQFNAKGKRVWSNLMSGEWAWKQADMIAEDENNRGTMFVPVVGGSDKTTVSVGTGHQEYHPVYSSPGNLTGIARRAHGNGVLPAAFLPIPKTTKRQRKTVAYQKFVRQMYHACLARIFEPLKAGMTTPEVVRCPDGHFRRVIYGLGPYIADYPEQVWLSCIVQGWCPKCDAPPNNLDAPGARMCSHGKTDFLITCFDPGTLWDDFGIRSDVMPFTHDFPRAEIYELLSPDLLHQIIKGTFKDHLVEWVMQYLHETHGEARALEIIADIDHRISAAPSFPGLRRFPDGRDFTQWTGDDSKALMKVYLAAIAGHVPSEMLKCISAFMDFCYLVRRNALTSDTLDEIDTVLARFHHHRDIFIATGVRVSISLPRQHSMLHYRPSIILFGSPNGLCSSITESKHIKSVKEPWRRSSRYKALIQMLRTLTRLDRLAALRTIFHSQGMMAGSTASYALRTLRGELPEPPPPSEEDEDDDGGDSPGPKSLSSIELARTAQRSFPKDVTRLAAHIGQPRLHELIRRFLYDQINPDSAIPSSHVPIDSCPRFNSPINSFLSAVTRFYAPSDLCGAGGMYRERIRANPNWHRQYPRYDTVFVVTDADLPGMQGMVVGRVHLFFSFTYEDSYYPCALVHWYGPAGNGPDDDTKMCVVTPEFERNGRKSLAVIHLDCIARAAHLLPIYGSAFLAEDFHFSYSLDAFRAFFRLYLLGWWMGGGTTGVWGNPAWPPAAPTVVILEGWDTWTGWGVDSRWVHNSAVAVEGAAAAANGS</sequence>
<comment type="caution">
    <text evidence="3">The sequence shown here is derived from an EMBL/GenBank/DDBJ whole genome shotgun (WGS) entry which is preliminary data.</text>
</comment>
<dbReference type="Proteomes" id="UP000620124">
    <property type="component" value="Unassembled WGS sequence"/>
</dbReference>
<evidence type="ECO:0000313" key="4">
    <source>
        <dbReference type="Proteomes" id="UP000620124"/>
    </source>
</evidence>
<feature type="compositionally biased region" description="Acidic residues" evidence="1">
    <location>
        <begin position="675"/>
        <end position="684"/>
    </location>
</feature>
<dbReference type="InterPro" id="IPR041078">
    <property type="entry name" value="Plavaka"/>
</dbReference>
<organism evidence="3 4">
    <name type="scientific">Mycena venus</name>
    <dbReference type="NCBI Taxonomy" id="2733690"/>
    <lineage>
        <taxon>Eukaryota</taxon>
        <taxon>Fungi</taxon>
        <taxon>Dikarya</taxon>
        <taxon>Basidiomycota</taxon>
        <taxon>Agaricomycotina</taxon>
        <taxon>Agaricomycetes</taxon>
        <taxon>Agaricomycetidae</taxon>
        <taxon>Agaricales</taxon>
        <taxon>Marasmiineae</taxon>
        <taxon>Mycenaceae</taxon>
        <taxon>Mycena</taxon>
    </lineage>
</organism>
<evidence type="ECO:0000313" key="3">
    <source>
        <dbReference type="EMBL" id="KAF7336391.1"/>
    </source>
</evidence>